<evidence type="ECO:0000313" key="3">
    <source>
        <dbReference type="Proteomes" id="UP001161390"/>
    </source>
</evidence>
<feature type="compositionally biased region" description="Low complexity" evidence="1">
    <location>
        <begin position="81"/>
        <end position="96"/>
    </location>
</feature>
<evidence type="ECO:0000256" key="1">
    <source>
        <dbReference type="SAM" id="MobiDB-lite"/>
    </source>
</evidence>
<dbReference type="Pfam" id="PF04380">
    <property type="entry name" value="BMFP"/>
    <property type="match status" value="1"/>
</dbReference>
<feature type="region of interest" description="Disordered" evidence="1">
    <location>
        <begin position="70"/>
        <end position="107"/>
    </location>
</feature>
<sequence>MQSRNKPLADISNLVANAVGAAKGVGDEIKAMSRSQAEKFIADMDLVTRDEFDVLKLRLDAALAEIETLKATQPAPRRKPATQAKATAGTKANTARKTTKATKSDKG</sequence>
<accession>A0ABQ5UZE4</accession>
<dbReference type="Proteomes" id="UP001161390">
    <property type="component" value="Unassembled WGS sequence"/>
</dbReference>
<organism evidence="2 3">
    <name type="scientific">Algimonas porphyrae</name>
    <dbReference type="NCBI Taxonomy" id="1128113"/>
    <lineage>
        <taxon>Bacteria</taxon>
        <taxon>Pseudomonadati</taxon>
        <taxon>Pseudomonadota</taxon>
        <taxon>Alphaproteobacteria</taxon>
        <taxon>Maricaulales</taxon>
        <taxon>Robiginitomaculaceae</taxon>
        <taxon>Algimonas</taxon>
    </lineage>
</organism>
<protein>
    <recommendedName>
        <fullName evidence="4">Accessory factor UbiK family protein</fullName>
    </recommendedName>
</protein>
<proteinExistence type="predicted"/>
<comment type="caution">
    <text evidence="2">The sequence shown here is derived from an EMBL/GenBank/DDBJ whole genome shotgun (WGS) entry which is preliminary data.</text>
</comment>
<evidence type="ECO:0008006" key="4">
    <source>
        <dbReference type="Google" id="ProtNLM"/>
    </source>
</evidence>
<dbReference type="InterPro" id="IPR007475">
    <property type="entry name" value="UbiK"/>
</dbReference>
<keyword evidence="3" id="KW-1185">Reference proteome</keyword>
<name>A0ABQ5UZE4_9PROT</name>
<reference evidence="2" key="2">
    <citation type="submission" date="2023-01" db="EMBL/GenBank/DDBJ databases">
        <title>Draft genome sequence of Algimonas porphyrae strain NBRC 108216.</title>
        <authorList>
            <person name="Sun Q."/>
            <person name="Mori K."/>
        </authorList>
    </citation>
    <scope>NUCLEOTIDE SEQUENCE</scope>
    <source>
        <strain evidence="2">NBRC 108216</strain>
    </source>
</reference>
<gene>
    <name evidence="2" type="ORF">GCM10007854_10950</name>
</gene>
<reference evidence="2" key="1">
    <citation type="journal article" date="2014" name="Int. J. Syst. Evol. Microbiol.">
        <title>Complete genome of a new Firmicutes species belonging to the dominant human colonic microbiota ('Ruminococcus bicirculans') reveals two chromosomes and a selective capacity to utilize plant glucans.</title>
        <authorList>
            <consortium name="NISC Comparative Sequencing Program"/>
            <person name="Wegmann U."/>
            <person name="Louis P."/>
            <person name="Goesmann A."/>
            <person name="Henrissat B."/>
            <person name="Duncan S.H."/>
            <person name="Flint H.J."/>
        </authorList>
    </citation>
    <scope>NUCLEOTIDE SEQUENCE</scope>
    <source>
        <strain evidence="2">NBRC 108216</strain>
    </source>
</reference>
<evidence type="ECO:0000313" key="2">
    <source>
        <dbReference type="EMBL" id="GLQ20140.1"/>
    </source>
</evidence>
<dbReference type="EMBL" id="BSNJ01000002">
    <property type="protein sequence ID" value="GLQ20140.1"/>
    <property type="molecule type" value="Genomic_DNA"/>
</dbReference>
<dbReference type="RefSeq" id="WP_284370438.1">
    <property type="nucleotide sequence ID" value="NZ_BSNJ01000002.1"/>
</dbReference>